<dbReference type="Pfam" id="PF00646">
    <property type="entry name" value="F-box"/>
    <property type="match status" value="1"/>
</dbReference>
<dbReference type="Pfam" id="PF03478">
    <property type="entry name" value="Beta-prop_KIB1-4"/>
    <property type="match status" value="1"/>
</dbReference>
<sequence length="435" mass="49116">MVWSCDEAPVRKCEKLTMDRFRRGKDNRGCSSNGRALALHARGTGFDPPHLHSLSFPLYLHEVGVRYALSLKMKIAEMAHSHGALVLVDNDIMAPVPSNPLDRGAGFGNQSRPGNLRPGSSAPIICPMADWSELQHDLVLVIAKRINLIEDYFSFRTVCKSWHAVATKGNFNSDLPRVPWLMLAEDVDDDDRTCRKFFSLYNGMVLKKRIPGAVGKRCMGWLITVGKDEGEMSLLHPFSAVQIELPHPNTTESYALPRTFKPWTFISKAVLSANPCHTSDYFLMVVDGRSDHLSLWRPGDLSWTRIMVPTCKNISDVVYFSGRLYTVSYGGYVRVYDVGGYEVKSHLITQIVAWIEGRYYILESLGSLFLVARRASDIVPVKYDCERIPPRFITVDDEDARFMYRTNDFIVFQIDLDAYKATPTRDLGDSIFPGC</sequence>
<evidence type="ECO:0000259" key="1">
    <source>
        <dbReference type="Pfam" id="PF00646"/>
    </source>
</evidence>
<comment type="caution">
    <text evidence="3">The sequence shown here is derived from an EMBL/GenBank/DDBJ whole genome shotgun (WGS) entry which is preliminary data.</text>
</comment>
<accession>A0A2G2XK53</accession>
<proteinExistence type="predicted"/>
<feature type="domain" description="F-box" evidence="1">
    <location>
        <begin position="131"/>
        <end position="171"/>
    </location>
</feature>
<dbReference type="PANTHER" id="PTHR44259">
    <property type="entry name" value="OS07G0183000 PROTEIN-RELATED"/>
    <property type="match status" value="1"/>
</dbReference>
<dbReference type="InterPro" id="IPR001810">
    <property type="entry name" value="F-box_dom"/>
</dbReference>
<gene>
    <name evidence="3" type="ORF">CQW23_00229</name>
</gene>
<dbReference type="STRING" id="33114.A0A2G2XK53"/>
<reference evidence="3 4" key="1">
    <citation type="journal article" date="2017" name="Genome Biol.">
        <title>New reference genome sequences of hot pepper reveal the massive evolution of plant disease-resistance genes by retroduplication.</title>
        <authorList>
            <person name="Kim S."/>
            <person name="Park J."/>
            <person name="Yeom S.I."/>
            <person name="Kim Y.M."/>
            <person name="Seo E."/>
            <person name="Kim K.T."/>
            <person name="Kim M.S."/>
            <person name="Lee J.M."/>
            <person name="Cheong K."/>
            <person name="Shin H.S."/>
            <person name="Kim S.B."/>
            <person name="Han K."/>
            <person name="Lee J."/>
            <person name="Park M."/>
            <person name="Lee H.A."/>
            <person name="Lee H.Y."/>
            <person name="Lee Y."/>
            <person name="Oh S."/>
            <person name="Lee J.H."/>
            <person name="Choi E."/>
            <person name="Choi E."/>
            <person name="Lee S.E."/>
            <person name="Jeon J."/>
            <person name="Kim H."/>
            <person name="Choi G."/>
            <person name="Song H."/>
            <person name="Lee J."/>
            <person name="Lee S.C."/>
            <person name="Kwon J.K."/>
            <person name="Lee H.Y."/>
            <person name="Koo N."/>
            <person name="Hong Y."/>
            <person name="Kim R.W."/>
            <person name="Kang W.H."/>
            <person name="Huh J.H."/>
            <person name="Kang B.C."/>
            <person name="Yang T.J."/>
            <person name="Lee Y.H."/>
            <person name="Bennetzen J.L."/>
            <person name="Choi D."/>
        </authorList>
    </citation>
    <scope>NUCLEOTIDE SEQUENCE [LARGE SCALE GENOMIC DNA]</scope>
    <source>
        <strain evidence="4">cv. PBC81</strain>
    </source>
</reference>
<keyword evidence="4" id="KW-1185">Reference proteome</keyword>
<protein>
    <recommendedName>
        <fullName evidence="5">F-box domain-containing protein</fullName>
    </recommendedName>
</protein>
<name>A0A2G2XK53_CAPBA</name>
<evidence type="ECO:0000313" key="3">
    <source>
        <dbReference type="EMBL" id="PHT57866.1"/>
    </source>
</evidence>
<dbReference type="InterPro" id="IPR005174">
    <property type="entry name" value="KIB1-4_b-propeller"/>
</dbReference>
<dbReference type="PANTHER" id="PTHR44259:SF74">
    <property type="entry name" value="F-BOX DOMAIN-CONTAINING PROTEIN"/>
    <property type="match status" value="1"/>
</dbReference>
<feature type="domain" description="KIB1-4 beta-propeller" evidence="2">
    <location>
        <begin position="197"/>
        <end position="432"/>
    </location>
</feature>
<evidence type="ECO:0000313" key="4">
    <source>
        <dbReference type="Proteomes" id="UP000224567"/>
    </source>
</evidence>
<reference evidence="4" key="2">
    <citation type="journal article" date="2017" name="J. Anim. Genet.">
        <title>Multiple reference genome sequences of hot pepper reveal the massive evolution of plant disease resistance genes by retroduplication.</title>
        <authorList>
            <person name="Kim S."/>
            <person name="Park J."/>
            <person name="Yeom S.-I."/>
            <person name="Kim Y.-M."/>
            <person name="Seo E."/>
            <person name="Kim K.-T."/>
            <person name="Kim M.-S."/>
            <person name="Lee J.M."/>
            <person name="Cheong K."/>
            <person name="Shin H.-S."/>
            <person name="Kim S.-B."/>
            <person name="Han K."/>
            <person name="Lee J."/>
            <person name="Park M."/>
            <person name="Lee H.-A."/>
            <person name="Lee H.-Y."/>
            <person name="Lee Y."/>
            <person name="Oh S."/>
            <person name="Lee J.H."/>
            <person name="Choi E."/>
            <person name="Choi E."/>
            <person name="Lee S.E."/>
            <person name="Jeon J."/>
            <person name="Kim H."/>
            <person name="Choi G."/>
            <person name="Song H."/>
            <person name="Lee J."/>
            <person name="Lee S.-C."/>
            <person name="Kwon J.-K."/>
            <person name="Lee H.-Y."/>
            <person name="Koo N."/>
            <person name="Hong Y."/>
            <person name="Kim R.W."/>
            <person name="Kang W.-H."/>
            <person name="Huh J.H."/>
            <person name="Kang B.-C."/>
            <person name="Yang T.-J."/>
            <person name="Lee Y.-H."/>
            <person name="Bennetzen J.L."/>
            <person name="Choi D."/>
        </authorList>
    </citation>
    <scope>NUCLEOTIDE SEQUENCE [LARGE SCALE GENOMIC DNA]</scope>
    <source>
        <strain evidence="4">cv. PBC81</strain>
    </source>
</reference>
<dbReference type="SUPFAM" id="SSF63829">
    <property type="entry name" value="Calcium-dependent phosphotriesterase"/>
    <property type="match status" value="1"/>
</dbReference>
<evidence type="ECO:0008006" key="5">
    <source>
        <dbReference type="Google" id="ProtNLM"/>
    </source>
</evidence>
<dbReference type="OrthoDB" id="642536at2759"/>
<evidence type="ECO:0000259" key="2">
    <source>
        <dbReference type="Pfam" id="PF03478"/>
    </source>
</evidence>
<dbReference type="AlphaFoldDB" id="A0A2G2XK53"/>
<dbReference type="InterPro" id="IPR050942">
    <property type="entry name" value="F-box_BR-signaling"/>
</dbReference>
<dbReference type="EMBL" id="MLFT02000001">
    <property type="protein sequence ID" value="PHT57866.1"/>
    <property type="molecule type" value="Genomic_DNA"/>
</dbReference>
<dbReference type="Proteomes" id="UP000224567">
    <property type="component" value="Unassembled WGS sequence"/>
</dbReference>
<dbReference type="Gene3D" id="1.20.1280.50">
    <property type="match status" value="1"/>
</dbReference>
<organism evidence="3 4">
    <name type="scientific">Capsicum baccatum</name>
    <name type="common">Peruvian pepper</name>
    <dbReference type="NCBI Taxonomy" id="33114"/>
    <lineage>
        <taxon>Eukaryota</taxon>
        <taxon>Viridiplantae</taxon>
        <taxon>Streptophyta</taxon>
        <taxon>Embryophyta</taxon>
        <taxon>Tracheophyta</taxon>
        <taxon>Spermatophyta</taxon>
        <taxon>Magnoliopsida</taxon>
        <taxon>eudicotyledons</taxon>
        <taxon>Gunneridae</taxon>
        <taxon>Pentapetalae</taxon>
        <taxon>asterids</taxon>
        <taxon>lamiids</taxon>
        <taxon>Solanales</taxon>
        <taxon>Solanaceae</taxon>
        <taxon>Solanoideae</taxon>
        <taxon>Capsiceae</taxon>
        <taxon>Capsicum</taxon>
    </lineage>
</organism>